<sequence>MSYASGMQGTMDSADTEAAPADTTAALPDYLLDPNAVMKDLNAKWRYNQPPDYTNTRKVWAQTKTQNHTAASLPSLVENLVKNWEVEASFKLDISEWRTIDHPNFNFSINGSAPVTGEYMLKVGTYNAILTANEYYSPEKSDFSSSHKTFKRMMPTFAWEVLEVYSGPPTVSFKWRHWGVMKNDYVGINDKGEKVTIPAHSGEIDIQGIAVAKVDSAVRLQAVEIFYDPLEMFRQIAKKSNVKKTKLSTEIDEKRLHLPSLSYVSASRSYVTVADSQYGGRKDHHIPDNFFLFKEDSRKPLLIGGDCSASTSIGRLVK</sequence>
<feature type="compositionally biased region" description="Polar residues" evidence="1">
    <location>
        <begin position="1"/>
        <end position="11"/>
    </location>
</feature>
<evidence type="ECO:0000313" key="2">
    <source>
        <dbReference type="EMBL" id="EDN91983.1"/>
    </source>
</evidence>
<dbReference type="RefSeq" id="XP_001591219.1">
    <property type="nucleotide sequence ID" value="XM_001591169.1"/>
</dbReference>
<dbReference type="KEGG" id="ssl:SS1G_07845"/>
<dbReference type="PANTHER" id="PTHR31723:SF10">
    <property type="entry name" value="PATHOGEN-RELATED PROTEIN"/>
    <property type="match status" value="1"/>
</dbReference>
<dbReference type="Gene3D" id="3.10.450.50">
    <property type="match status" value="1"/>
</dbReference>
<organism evidence="2 3">
    <name type="scientific">Sclerotinia sclerotiorum (strain ATCC 18683 / 1980 / Ss-1)</name>
    <name type="common">White mold</name>
    <name type="synonym">Whetzelinia sclerotiorum</name>
    <dbReference type="NCBI Taxonomy" id="665079"/>
    <lineage>
        <taxon>Eukaryota</taxon>
        <taxon>Fungi</taxon>
        <taxon>Dikarya</taxon>
        <taxon>Ascomycota</taxon>
        <taxon>Pezizomycotina</taxon>
        <taxon>Leotiomycetes</taxon>
        <taxon>Helotiales</taxon>
        <taxon>Sclerotiniaceae</taxon>
        <taxon>Sclerotinia</taxon>
    </lineage>
</organism>
<accession>A7ER91</accession>
<dbReference type="InterPro" id="IPR032710">
    <property type="entry name" value="NTF2-like_dom_sf"/>
</dbReference>
<protein>
    <recommendedName>
        <fullName evidence="4">Pathogen-related protein</fullName>
    </recommendedName>
</protein>
<gene>
    <name evidence="2" type="ORF">SS1G_07845</name>
</gene>
<evidence type="ECO:0000256" key="1">
    <source>
        <dbReference type="SAM" id="MobiDB-lite"/>
    </source>
</evidence>
<dbReference type="EMBL" id="CH476630">
    <property type="protein sequence ID" value="EDN91983.1"/>
    <property type="molecule type" value="Genomic_DNA"/>
</dbReference>
<feature type="region of interest" description="Disordered" evidence="1">
    <location>
        <begin position="1"/>
        <end position="20"/>
    </location>
</feature>
<evidence type="ECO:0000313" key="3">
    <source>
        <dbReference type="Proteomes" id="UP000001312"/>
    </source>
</evidence>
<dbReference type="GeneID" id="5487613"/>
<dbReference type="SUPFAM" id="SSF54427">
    <property type="entry name" value="NTF2-like"/>
    <property type="match status" value="1"/>
</dbReference>
<name>A7ER91_SCLS1</name>
<dbReference type="Proteomes" id="UP000001312">
    <property type="component" value="Unassembled WGS sequence"/>
</dbReference>
<dbReference type="PANTHER" id="PTHR31723">
    <property type="entry name" value="PATHOGENESIS-RELATED FAMILY PROTEIN"/>
    <property type="match status" value="1"/>
</dbReference>
<dbReference type="OMA" id="KAFKRMM"/>
<dbReference type="InterPro" id="IPR053218">
    <property type="entry name" value="Pathogen-related_defense"/>
</dbReference>
<dbReference type="InParanoid" id="A7ER91"/>
<proteinExistence type="predicted"/>
<reference evidence="3" key="1">
    <citation type="journal article" date="2011" name="PLoS Genet.">
        <title>Genomic analysis of the necrotrophic fungal pathogens Sclerotinia sclerotiorum and Botrytis cinerea.</title>
        <authorList>
            <person name="Amselem J."/>
            <person name="Cuomo C.A."/>
            <person name="van Kan J.A."/>
            <person name="Viaud M."/>
            <person name="Benito E.P."/>
            <person name="Couloux A."/>
            <person name="Coutinho P.M."/>
            <person name="de Vries R.P."/>
            <person name="Dyer P.S."/>
            <person name="Fillinger S."/>
            <person name="Fournier E."/>
            <person name="Gout L."/>
            <person name="Hahn M."/>
            <person name="Kohn L."/>
            <person name="Lapalu N."/>
            <person name="Plummer K.M."/>
            <person name="Pradier J.M."/>
            <person name="Quevillon E."/>
            <person name="Sharon A."/>
            <person name="Simon A."/>
            <person name="ten Have A."/>
            <person name="Tudzynski B."/>
            <person name="Tudzynski P."/>
            <person name="Wincker P."/>
            <person name="Andrew M."/>
            <person name="Anthouard V."/>
            <person name="Beever R.E."/>
            <person name="Beffa R."/>
            <person name="Benoit I."/>
            <person name="Bouzid O."/>
            <person name="Brault B."/>
            <person name="Chen Z."/>
            <person name="Choquer M."/>
            <person name="Collemare J."/>
            <person name="Cotton P."/>
            <person name="Danchin E.G."/>
            <person name="Da Silva C."/>
            <person name="Gautier A."/>
            <person name="Giraud C."/>
            <person name="Giraud T."/>
            <person name="Gonzalez C."/>
            <person name="Grossetete S."/>
            <person name="Guldener U."/>
            <person name="Henrissat B."/>
            <person name="Howlett B.J."/>
            <person name="Kodira C."/>
            <person name="Kretschmer M."/>
            <person name="Lappartient A."/>
            <person name="Leroch M."/>
            <person name="Levis C."/>
            <person name="Mauceli E."/>
            <person name="Neuveglise C."/>
            <person name="Oeser B."/>
            <person name="Pearson M."/>
            <person name="Poulain J."/>
            <person name="Poussereau N."/>
            <person name="Quesneville H."/>
            <person name="Rascle C."/>
            <person name="Schumacher J."/>
            <person name="Segurens B."/>
            <person name="Sexton A."/>
            <person name="Silva E."/>
            <person name="Sirven C."/>
            <person name="Soanes D.M."/>
            <person name="Talbot N.J."/>
            <person name="Templeton M."/>
            <person name="Yandava C."/>
            <person name="Yarden O."/>
            <person name="Zeng Q."/>
            <person name="Rollins J.A."/>
            <person name="Lebrun M.H."/>
            <person name="Dickman M."/>
        </authorList>
    </citation>
    <scope>NUCLEOTIDE SEQUENCE [LARGE SCALE GENOMIC DNA]</scope>
    <source>
        <strain evidence="3">ATCC 18683 / 1980 / Ss-1</strain>
    </source>
</reference>
<dbReference type="AlphaFoldDB" id="A7ER91"/>
<keyword evidence="3" id="KW-1185">Reference proteome</keyword>
<evidence type="ECO:0008006" key="4">
    <source>
        <dbReference type="Google" id="ProtNLM"/>
    </source>
</evidence>